<feature type="compositionally biased region" description="Basic and acidic residues" evidence="1">
    <location>
        <begin position="247"/>
        <end position="275"/>
    </location>
</feature>
<dbReference type="EMBL" id="MU826858">
    <property type="protein sequence ID" value="KAJ7370711.1"/>
    <property type="molecule type" value="Genomic_DNA"/>
</dbReference>
<dbReference type="Proteomes" id="UP001163046">
    <property type="component" value="Unassembled WGS sequence"/>
</dbReference>
<feature type="region of interest" description="Disordered" evidence="1">
    <location>
        <begin position="121"/>
        <end position="288"/>
    </location>
</feature>
<feature type="compositionally biased region" description="Basic and acidic residues" evidence="1">
    <location>
        <begin position="183"/>
        <end position="210"/>
    </location>
</feature>
<feature type="compositionally biased region" description="Basic and acidic residues" evidence="1">
    <location>
        <begin position="218"/>
        <end position="236"/>
    </location>
</feature>
<sequence length="522" mass="60246">MLLFNVINPCLNYPYEIDVKLGGEGDAKEKIQRFHRNGKKPEGSTTYHQRCQTEWLNLWNAYEACTHINSLKRPDVLGALKILTEDVQGGRDLYRNAEKENTHLEVQASEKTSDVLREKLTEHSQDNHRSRLTNQLGKDNSFHDQQQKVPDKERKDDVKRVEDSELHAERSQQSPVETDTTDDNSHINDFSSREHKDGQCTEREMSRNTHLEVQASEKTSDVLREKLTEHSQDNHRSRLTNQLGKDNSFHDQQQKVPDKERKDDVKRVEDSELHAESSQQSPVETDTTDVSGIVIVRLPWEKSADQRKDNVDIVADNHTSTISPVGNIKMVSVQKEECQELEEDEREEEEPLKPVGIPYKEDVCTPVYSWSRKAYSCKGLVRLLLQDYEPEFLCISQPVNVAHNVSFLVGNCMMKNKDDLKCDDMGVWKRTGSPKIVPLQGKPGPKDDNVYQLRRIYYVNGSDRDVRKVISTLQDNKNRATPYTFIQYLFKSEEHEISNIRPHGTQRKSHLIGGFFQVPRNN</sequence>
<reference evidence="2" key="1">
    <citation type="submission" date="2023-01" db="EMBL/GenBank/DDBJ databases">
        <title>Genome assembly of the deep-sea coral Lophelia pertusa.</title>
        <authorList>
            <person name="Herrera S."/>
            <person name="Cordes E."/>
        </authorList>
    </citation>
    <scope>NUCLEOTIDE SEQUENCE</scope>
    <source>
        <strain evidence="2">USNM1676648</strain>
        <tissue evidence="2">Polyp</tissue>
    </source>
</reference>
<keyword evidence="3" id="KW-1185">Reference proteome</keyword>
<name>A0A9W9YWF2_9CNID</name>
<proteinExistence type="predicted"/>
<feature type="compositionally biased region" description="Polar residues" evidence="1">
    <location>
        <begin position="276"/>
        <end position="288"/>
    </location>
</feature>
<organism evidence="2 3">
    <name type="scientific">Desmophyllum pertusum</name>
    <dbReference type="NCBI Taxonomy" id="174260"/>
    <lineage>
        <taxon>Eukaryota</taxon>
        <taxon>Metazoa</taxon>
        <taxon>Cnidaria</taxon>
        <taxon>Anthozoa</taxon>
        <taxon>Hexacorallia</taxon>
        <taxon>Scleractinia</taxon>
        <taxon>Caryophylliina</taxon>
        <taxon>Caryophylliidae</taxon>
        <taxon>Desmophyllum</taxon>
    </lineage>
</organism>
<gene>
    <name evidence="2" type="ORF">OS493_030463</name>
</gene>
<accession>A0A9W9YWF2</accession>
<dbReference type="AlphaFoldDB" id="A0A9W9YWF2"/>
<protein>
    <submittedName>
        <fullName evidence="2">Uncharacterized protein</fullName>
    </submittedName>
</protein>
<evidence type="ECO:0000256" key="1">
    <source>
        <dbReference type="SAM" id="MobiDB-lite"/>
    </source>
</evidence>
<evidence type="ECO:0000313" key="2">
    <source>
        <dbReference type="EMBL" id="KAJ7370711.1"/>
    </source>
</evidence>
<evidence type="ECO:0000313" key="3">
    <source>
        <dbReference type="Proteomes" id="UP001163046"/>
    </source>
</evidence>
<feature type="compositionally biased region" description="Basic and acidic residues" evidence="1">
    <location>
        <begin position="140"/>
        <end position="170"/>
    </location>
</feature>
<comment type="caution">
    <text evidence="2">The sequence shown here is derived from an EMBL/GenBank/DDBJ whole genome shotgun (WGS) entry which is preliminary data.</text>
</comment>
<dbReference type="OrthoDB" id="10533594at2759"/>